<reference evidence="5 6" key="1">
    <citation type="journal article" date="2020" name="Front. Microbiol.">
        <title>Single-cell genomics of novel Actinobacteria with the Wood-Ljungdahl pathway discovered in a serpentinizing system.</title>
        <authorList>
            <person name="Merino N."/>
            <person name="Kawai M."/>
            <person name="Boyd E.S."/>
            <person name="Colman D.R."/>
            <person name="McGlynn S.E."/>
            <person name="Nealson K.H."/>
            <person name="Kurokawa K."/>
            <person name="Hongoh Y."/>
        </authorList>
    </citation>
    <scope>NUCLEOTIDE SEQUENCE [LARGE SCALE GENOMIC DNA]</scope>
    <source>
        <strain evidence="3 5">S06</strain>
        <strain evidence="4 6">S33</strain>
    </source>
</reference>
<keyword evidence="1" id="KW-0378">Hydrolase</keyword>
<dbReference type="EMBL" id="BLRY01000018">
    <property type="protein sequence ID" value="GFP27149.1"/>
    <property type="molecule type" value="Genomic_DNA"/>
</dbReference>
<evidence type="ECO:0000256" key="1">
    <source>
        <dbReference type="ARBA" id="ARBA00022801"/>
    </source>
</evidence>
<name>A0A6V8NNR3_9ACTN</name>
<feature type="domain" description="AB hydrolase-1" evidence="2">
    <location>
        <begin position="18"/>
        <end position="236"/>
    </location>
</feature>
<keyword evidence="6" id="KW-1185">Reference proteome</keyword>
<dbReference type="PRINTS" id="PR00111">
    <property type="entry name" value="ABHYDROLASE"/>
</dbReference>
<evidence type="ECO:0000313" key="6">
    <source>
        <dbReference type="Proteomes" id="UP000591948"/>
    </source>
</evidence>
<dbReference type="InterPro" id="IPR050266">
    <property type="entry name" value="AB_hydrolase_sf"/>
</dbReference>
<dbReference type="PANTHER" id="PTHR43798:SF31">
    <property type="entry name" value="AB HYDROLASE SUPERFAMILY PROTEIN YCLE"/>
    <property type="match status" value="1"/>
</dbReference>
<protein>
    <submittedName>
        <fullName evidence="3">Haloacetate dehalogenase</fullName>
    </submittedName>
</protein>
<dbReference type="Gene3D" id="3.40.50.1820">
    <property type="entry name" value="alpha/beta hydrolase"/>
    <property type="match status" value="1"/>
</dbReference>
<evidence type="ECO:0000313" key="5">
    <source>
        <dbReference type="Proteomes" id="UP000580051"/>
    </source>
</evidence>
<organism evidence="3 5">
    <name type="scientific">Candidatus Hakubella thermalkaliphila</name>
    <dbReference type="NCBI Taxonomy" id="2754717"/>
    <lineage>
        <taxon>Bacteria</taxon>
        <taxon>Bacillati</taxon>
        <taxon>Actinomycetota</taxon>
        <taxon>Actinomycetota incertae sedis</taxon>
        <taxon>Candidatus Hakubellales</taxon>
        <taxon>Candidatus Hakubellaceae</taxon>
        <taxon>Candidatus Hakubella</taxon>
    </lineage>
</organism>
<evidence type="ECO:0000259" key="2">
    <source>
        <dbReference type="Pfam" id="PF00561"/>
    </source>
</evidence>
<sequence>MPLGTEQLYFRQSGSGTPFLLIHGLLVNGDMFMPVFDTFARRYCVLAPDLRGYSRSKYLGPPYTVAQHAHDLAVLLKSRSISSAIVLGYSNGGTVAQQLALDYPDIVSRLILACTFAYNQLTWQEKLGGRISPWLVRFLSAKQFARMITGKIPDQAKWLEMIIASNDKPRMVEATRAMLNFDSRARLHQIRCPTLIIAGGNDRAVPLHHARMLAQGIAGSELKIIDDAGHELIFTHGSALIDAVEAFLHEG</sequence>
<dbReference type="Proteomes" id="UP000591948">
    <property type="component" value="Unassembled WGS sequence"/>
</dbReference>
<accession>A0A6V8NNR3</accession>
<dbReference type="Proteomes" id="UP000580051">
    <property type="component" value="Unassembled WGS sequence"/>
</dbReference>
<dbReference type="Pfam" id="PF00561">
    <property type="entry name" value="Abhydrolase_1"/>
    <property type="match status" value="1"/>
</dbReference>
<dbReference type="AlphaFoldDB" id="A0A6V8NNR3"/>
<gene>
    <name evidence="3" type="ORF">HKBW3S06_00980</name>
    <name evidence="4" type="ORF">HKBW3S33_00562</name>
</gene>
<proteinExistence type="predicted"/>
<dbReference type="InterPro" id="IPR000073">
    <property type="entry name" value="AB_hydrolase_1"/>
</dbReference>
<dbReference type="GO" id="GO:0016787">
    <property type="term" value="F:hydrolase activity"/>
    <property type="evidence" value="ECO:0007669"/>
    <property type="project" value="UniProtKB-KW"/>
</dbReference>
<dbReference type="InterPro" id="IPR029058">
    <property type="entry name" value="AB_hydrolase_fold"/>
</dbReference>
<dbReference type="EMBL" id="BLRV01000096">
    <property type="protein sequence ID" value="GFP21753.1"/>
    <property type="molecule type" value="Genomic_DNA"/>
</dbReference>
<dbReference type="GO" id="GO:0016020">
    <property type="term" value="C:membrane"/>
    <property type="evidence" value="ECO:0007669"/>
    <property type="project" value="TreeGrafter"/>
</dbReference>
<dbReference type="PANTHER" id="PTHR43798">
    <property type="entry name" value="MONOACYLGLYCEROL LIPASE"/>
    <property type="match status" value="1"/>
</dbReference>
<evidence type="ECO:0000313" key="3">
    <source>
        <dbReference type="EMBL" id="GFP21753.1"/>
    </source>
</evidence>
<dbReference type="SUPFAM" id="SSF53474">
    <property type="entry name" value="alpha/beta-Hydrolases"/>
    <property type="match status" value="1"/>
</dbReference>
<comment type="caution">
    <text evidence="3">The sequence shown here is derived from an EMBL/GenBank/DDBJ whole genome shotgun (WGS) entry which is preliminary data.</text>
</comment>
<evidence type="ECO:0000313" key="4">
    <source>
        <dbReference type="EMBL" id="GFP27149.1"/>
    </source>
</evidence>